<evidence type="ECO:0000313" key="2">
    <source>
        <dbReference type="Proteomes" id="UP000002384"/>
    </source>
</evidence>
<dbReference type="Proteomes" id="UP000002384">
    <property type="component" value="Plasmid pP742402"/>
</dbReference>
<dbReference type="KEGG" id="cyc:PCC7424_5414"/>
<keyword evidence="1" id="KW-0614">Plasmid</keyword>
<dbReference type="AlphaFoldDB" id="B7KMG9"/>
<dbReference type="HOGENOM" id="CLU_2154198_0_0_3"/>
<sequence>MFRLDNLLTDYCYYPDGTMRTHHREHCLARGYTEQEIKEFERLTRQEIELKSLIEEANGKILKIREISHLTSAELTVEEELAEGWLNLDDLMIESSNPDNIELTAVETIDF</sequence>
<accession>B7KMG9</accession>
<reference evidence="2" key="1">
    <citation type="journal article" date="2011" name="MBio">
        <title>Novel metabolic attributes of the genus Cyanothece, comprising a group of unicellular nitrogen-fixing Cyanobacteria.</title>
        <authorList>
            <person name="Bandyopadhyay A."/>
            <person name="Elvitigala T."/>
            <person name="Welsh E."/>
            <person name="Stockel J."/>
            <person name="Liberton M."/>
            <person name="Min H."/>
            <person name="Sherman L.A."/>
            <person name="Pakrasi H.B."/>
        </authorList>
    </citation>
    <scope>NUCLEOTIDE SEQUENCE [LARGE SCALE GENOMIC DNA]</scope>
    <source>
        <strain evidence="2">PCC 7424</strain>
        <plasmid evidence="2">pP742402</plasmid>
    </source>
</reference>
<protein>
    <submittedName>
        <fullName evidence="1">Uncharacterized protein</fullName>
    </submittedName>
</protein>
<gene>
    <name evidence="1" type="ordered locus">PCC7424_5414</name>
</gene>
<organism evidence="1 2">
    <name type="scientific">Gloeothece citriformis (strain PCC 7424)</name>
    <name type="common">Cyanothece sp. (strain PCC 7424)</name>
    <dbReference type="NCBI Taxonomy" id="65393"/>
    <lineage>
        <taxon>Bacteria</taxon>
        <taxon>Bacillati</taxon>
        <taxon>Cyanobacteriota</taxon>
        <taxon>Cyanophyceae</taxon>
        <taxon>Oscillatoriophycideae</taxon>
        <taxon>Chroococcales</taxon>
        <taxon>Aphanothecaceae</taxon>
        <taxon>Gloeothece</taxon>
        <taxon>Gloeothece citriformis</taxon>
    </lineage>
</organism>
<dbReference type="EMBL" id="CP001293">
    <property type="protein sequence ID" value="ACK73991.1"/>
    <property type="molecule type" value="Genomic_DNA"/>
</dbReference>
<geneLocation type="plasmid" evidence="1 2">
    <name>pP742402</name>
</geneLocation>
<name>B7KMG9_GLOC7</name>
<keyword evidence="2" id="KW-1185">Reference proteome</keyword>
<proteinExistence type="predicted"/>
<evidence type="ECO:0000313" key="1">
    <source>
        <dbReference type="EMBL" id="ACK73991.1"/>
    </source>
</evidence>
<dbReference type="RefSeq" id="WP_012599498.1">
    <property type="nucleotide sequence ID" value="NC_011737.1"/>
</dbReference>